<gene>
    <name evidence="2" type="ORF">MLAUSG7_0501</name>
</gene>
<reference evidence="2 3" key="1">
    <citation type="submission" date="2020-04" db="EMBL/GenBank/DDBJ databases">
        <authorList>
            <consortium name="Genoscope - CEA"/>
            <person name="William W."/>
        </authorList>
    </citation>
    <scope>NUCLEOTIDE SEQUENCE [LARGE SCALE GENOMIC DNA]</scope>
    <source>
        <strain evidence="2 3">SG7</strain>
    </source>
</reference>
<dbReference type="GO" id="GO:0016714">
    <property type="term" value="F:oxidoreductase activity, acting on paired donors, with incorporation or reduction of molecular oxygen, reduced pteridine as one donor, and incorporation of one atom of oxygen"/>
    <property type="evidence" value="ECO:0007669"/>
    <property type="project" value="InterPro"/>
</dbReference>
<dbReference type="PROSITE" id="PS51410">
    <property type="entry name" value="BH4_AAA_HYDROXYL_2"/>
    <property type="match status" value="1"/>
</dbReference>
<dbReference type="AlphaFoldDB" id="A0A8D6PV22"/>
<sequence length="39" mass="4328">MQFGSLHTSVGLKSDPKGMEIFNVGFINIFGENMSKIRP</sequence>
<keyword evidence="3" id="KW-1185">Reference proteome</keyword>
<accession>A0A8D6PV22</accession>
<dbReference type="EMBL" id="LR792632">
    <property type="protein sequence ID" value="CAB3288009.1"/>
    <property type="molecule type" value="Genomic_DNA"/>
</dbReference>
<protein>
    <recommendedName>
        <fullName evidence="1">Biopterin-dependent aromatic amino acid hydroxylase family profile domain-containing protein</fullName>
    </recommendedName>
</protein>
<evidence type="ECO:0000313" key="2">
    <source>
        <dbReference type="EMBL" id="CAB3288009.1"/>
    </source>
</evidence>
<evidence type="ECO:0000313" key="3">
    <source>
        <dbReference type="Proteomes" id="UP000679213"/>
    </source>
</evidence>
<dbReference type="Proteomes" id="UP000679213">
    <property type="component" value="Chromosome I"/>
</dbReference>
<dbReference type="KEGG" id="mesg:MLAUSG7_0501"/>
<feature type="domain" description="Biopterin-dependent aromatic amino acid hydroxylase family profile" evidence="1">
    <location>
        <begin position="1"/>
        <end position="39"/>
    </location>
</feature>
<evidence type="ECO:0000259" key="1">
    <source>
        <dbReference type="PROSITE" id="PS51410"/>
    </source>
</evidence>
<dbReference type="InterPro" id="IPR019774">
    <property type="entry name" value="Aromatic-AA_hydroxylase_C"/>
</dbReference>
<name>A0A8D6PV22_9EURY</name>
<organism evidence="2 3">
    <name type="scientific">Methanocaldococcus lauensis</name>
    <dbReference type="NCBI Taxonomy" id="2546128"/>
    <lineage>
        <taxon>Archaea</taxon>
        <taxon>Methanobacteriati</taxon>
        <taxon>Methanobacteriota</taxon>
        <taxon>Methanomada group</taxon>
        <taxon>Methanococci</taxon>
        <taxon>Methanococcales</taxon>
        <taxon>Methanocaldococcaceae</taxon>
        <taxon>Methanocaldococcus</taxon>
    </lineage>
</organism>
<proteinExistence type="predicted"/>